<evidence type="ECO:0000313" key="2">
    <source>
        <dbReference type="EMBL" id="SMB95671.1"/>
    </source>
</evidence>
<evidence type="ECO:0000259" key="1">
    <source>
        <dbReference type="Pfam" id="PF01863"/>
    </source>
</evidence>
<dbReference type="InterPro" id="IPR053136">
    <property type="entry name" value="UTP_pyrophosphatase-like"/>
</dbReference>
<accession>A0A1W1VRE8</accession>
<reference evidence="2 3" key="1">
    <citation type="submission" date="2017-04" db="EMBL/GenBank/DDBJ databases">
        <authorList>
            <person name="Afonso C.L."/>
            <person name="Miller P.J."/>
            <person name="Scott M.A."/>
            <person name="Spackman E."/>
            <person name="Goraichik I."/>
            <person name="Dimitrov K.M."/>
            <person name="Suarez D.L."/>
            <person name="Swayne D.E."/>
        </authorList>
    </citation>
    <scope>NUCLEOTIDE SEQUENCE [LARGE SCALE GENOMIC DNA]</scope>
    <source>
        <strain evidence="2 3">KR-140</strain>
    </source>
</reference>
<keyword evidence="3" id="KW-1185">Reference proteome</keyword>
<organism evidence="2 3">
    <name type="scientific">Deinococcus hopiensis KR-140</name>
    <dbReference type="NCBI Taxonomy" id="695939"/>
    <lineage>
        <taxon>Bacteria</taxon>
        <taxon>Thermotogati</taxon>
        <taxon>Deinococcota</taxon>
        <taxon>Deinococci</taxon>
        <taxon>Deinococcales</taxon>
        <taxon>Deinococcaceae</taxon>
        <taxon>Deinococcus</taxon>
    </lineage>
</organism>
<dbReference type="InterPro" id="IPR002725">
    <property type="entry name" value="YgjP-like_metallopeptidase"/>
</dbReference>
<sequence>MSPSPTRPPRSTEWTVGGVPVVLKRSARRHTLALQVRTGTVTVFAPASLPLRQIEAFVESKRAWAEGHLSEGVERSQHARPLTDGSPLPFMGETLTLRLVPGLTAPERQGGDVRVAPGTSRELRAQVETWYGEAGLPALRALVEAYAQALGAGDRLRQVRLSRARSRWGSCTARGDIRVHWALCRAPREVAAYVALHEAAHLLELNHSPRYWTHVERLMPDHRQWRTWLRTNGWTLAETPPS</sequence>
<dbReference type="Proteomes" id="UP000192582">
    <property type="component" value="Unassembled WGS sequence"/>
</dbReference>
<dbReference type="STRING" id="695939.SAMN00790413_02938"/>
<dbReference type="Pfam" id="PF01863">
    <property type="entry name" value="YgjP-like"/>
    <property type="match status" value="1"/>
</dbReference>
<dbReference type="PANTHER" id="PTHR30399:SF1">
    <property type="entry name" value="UTP PYROPHOSPHATASE"/>
    <property type="match status" value="1"/>
</dbReference>
<dbReference type="AlphaFoldDB" id="A0A1W1VRE8"/>
<dbReference type="OrthoDB" id="9811177at2"/>
<gene>
    <name evidence="2" type="ORF">SAMN00790413_02938</name>
</gene>
<dbReference type="Gene3D" id="3.30.2010.10">
    <property type="entry name" value="Metalloproteases ('zincins'), catalytic domain"/>
    <property type="match status" value="1"/>
</dbReference>
<name>A0A1W1VRE8_9DEIO</name>
<proteinExistence type="predicted"/>
<dbReference type="PANTHER" id="PTHR30399">
    <property type="entry name" value="UNCHARACTERIZED PROTEIN YGJP"/>
    <property type="match status" value="1"/>
</dbReference>
<evidence type="ECO:0000313" key="3">
    <source>
        <dbReference type="Proteomes" id="UP000192582"/>
    </source>
</evidence>
<dbReference type="RefSeq" id="WP_084050223.1">
    <property type="nucleotide sequence ID" value="NZ_FWWU01000009.1"/>
</dbReference>
<dbReference type="EMBL" id="FWWU01000009">
    <property type="protein sequence ID" value="SMB95671.1"/>
    <property type="molecule type" value="Genomic_DNA"/>
</dbReference>
<protein>
    <recommendedName>
        <fullName evidence="1">YgjP-like metallopeptidase domain-containing protein</fullName>
    </recommendedName>
</protein>
<dbReference type="CDD" id="cd07344">
    <property type="entry name" value="M48_yhfN_like"/>
    <property type="match status" value="1"/>
</dbReference>
<feature type="domain" description="YgjP-like metallopeptidase" evidence="1">
    <location>
        <begin position="31"/>
        <end position="231"/>
    </location>
</feature>